<evidence type="ECO:0000256" key="1">
    <source>
        <dbReference type="ARBA" id="ARBA00011073"/>
    </source>
</evidence>
<dbReference type="Gene3D" id="3.40.50.200">
    <property type="entry name" value="Peptidase S8/S53 domain"/>
    <property type="match status" value="1"/>
</dbReference>
<reference evidence="4 5" key="1">
    <citation type="submission" date="2020-04" db="EMBL/GenBank/DDBJ databases">
        <title>Plant Genome Project.</title>
        <authorList>
            <person name="Zhang R.-G."/>
        </authorList>
    </citation>
    <scope>NUCLEOTIDE SEQUENCE [LARGE SCALE GENOMIC DNA]</scope>
    <source>
        <strain evidence="4">YNK0</strain>
        <tissue evidence="4">Leaf</tissue>
    </source>
</reference>
<evidence type="ECO:0000259" key="3">
    <source>
        <dbReference type="Pfam" id="PF17766"/>
    </source>
</evidence>
<comment type="similarity">
    <text evidence="1">Belongs to the peptidase S8 family.</text>
</comment>
<dbReference type="GO" id="GO:0006508">
    <property type="term" value="P:proteolysis"/>
    <property type="evidence" value="ECO:0007669"/>
    <property type="project" value="InterPro"/>
</dbReference>
<dbReference type="PANTHER" id="PTHR10795">
    <property type="entry name" value="PROPROTEIN CONVERTASE SUBTILISIN/KEXIN"/>
    <property type="match status" value="1"/>
</dbReference>
<dbReference type="Gene3D" id="2.60.40.2310">
    <property type="match status" value="1"/>
</dbReference>
<evidence type="ECO:0000313" key="4">
    <source>
        <dbReference type="EMBL" id="KAF8395503.1"/>
    </source>
</evidence>
<dbReference type="InterPro" id="IPR036852">
    <property type="entry name" value="Peptidase_S8/S53_dom_sf"/>
</dbReference>
<sequence length="312" mass="34499">MILLPDLCHTSVAEVEKQKTYIVHMAKHEMLTNFHDHLHWSFTLSNSSPWIIIVGAGTLDRVFPAHVSLGNEKNFSRLSGMASSGKPLEVGPGVVASSSSRPKIWSSLFSSNRAQSSRQEIPYFEPSIIDGKKVEVWEHGEVFIEIYSLESGVFILDFENAEFKQHAWVAVRHIDAANDVRVEKTEGLREGFPREVASIEEPWSVVGGPRHENVVVDGSIPKRQHSSPLVEFALGHLNVDETALGEGGGGLIVVNYTRTLTNAGSPTTYTTSVSSETKSVQIVIEPKSLSFEELNEKKMYIVMFTASRCHPG</sequence>
<accession>A0A835D9M2</accession>
<dbReference type="OrthoDB" id="509353at2759"/>
<dbReference type="Pfam" id="PF17766">
    <property type="entry name" value="fn3_6"/>
    <property type="match status" value="1"/>
</dbReference>
<gene>
    <name evidence="4" type="ORF">HHK36_019450</name>
</gene>
<evidence type="ECO:0000256" key="2">
    <source>
        <dbReference type="ARBA" id="ARBA00022729"/>
    </source>
</evidence>
<name>A0A835D9M2_TETSI</name>
<protein>
    <recommendedName>
        <fullName evidence="3">Subtilisin-like protease fibronectin type-III domain-containing protein</fullName>
    </recommendedName>
</protein>
<feature type="domain" description="Subtilisin-like protease fibronectin type-III" evidence="3">
    <location>
        <begin position="254"/>
        <end position="307"/>
    </location>
</feature>
<evidence type="ECO:0000313" key="5">
    <source>
        <dbReference type="Proteomes" id="UP000655225"/>
    </source>
</evidence>
<keyword evidence="5" id="KW-1185">Reference proteome</keyword>
<dbReference type="Gene3D" id="3.50.30.30">
    <property type="match status" value="1"/>
</dbReference>
<dbReference type="EMBL" id="JABCRI010000013">
    <property type="protein sequence ID" value="KAF8395503.1"/>
    <property type="molecule type" value="Genomic_DNA"/>
</dbReference>
<comment type="caution">
    <text evidence="4">The sequence shown here is derived from an EMBL/GenBank/DDBJ whole genome shotgun (WGS) entry which is preliminary data.</text>
</comment>
<dbReference type="GO" id="GO:0004252">
    <property type="term" value="F:serine-type endopeptidase activity"/>
    <property type="evidence" value="ECO:0007669"/>
    <property type="project" value="InterPro"/>
</dbReference>
<dbReference type="InterPro" id="IPR045051">
    <property type="entry name" value="SBT"/>
</dbReference>
<dbReference type="InterPro" id="IPR041469">
    <property type="entry name" value="Subtilisin-like_FN3"/>
</dbReference>
<keyword evidence="2" id="KW-0732">Signal</keyword>
<dbReference type="AlphaFoldDB" id="A0A835D9M2"/>
<dbReference type="Proteomes" id="UP000655225">
    <property type="component" value="Unassembled WGS sequence"/>
</dbReference>
<proteinExistence type="inferred from homology"/>
<organism evidence="4 5">
    <name type="scientific">Tetracentron sinense</name>
    <name type="common">Spur-leaf</name>
    <dbReference type="NCBI Taxonomy" id="13715"/>
    <lineage>
        <taxon>Eukaryota</taxon>
        <taxon>Viridiplantae</taxon>
        <taxon>Streptophyta</taxon>
        <taxon>Embryophyta</taxon>
        <taxon>Tracheophyta</taxon>
        <taxon>Spermatophyta</taxon>
        <taxon>Magnoliopsida</taxon>
        <taxon>Trochodendrales</taxon>
        <taxon>Trochodendraceae</taxon>
        <taxon>Tetracentron</taxon>
    </lineage>
</organism>